<dbReference type="InterPro" id="IPR036397">
    <property type="entry name" value="RNaseH_sf"/>
</dbReference>
<sequence>MGKYYTDEERARAYSRKLPNKHIVCLEEEPSENCQLTLKEVCTLVFEKYQVRVSVEAVRANLEGRWFTIKKTHRDSDYRNAPANKVKRQELAMLLLQFAAAEKKILYFEETSLNIWISRNYGWSSAGQRAMGMNTSSKGKYIHVIACISRDGVEYHEGRFGSFDSEVANGTVLVMMRDQATRGHLSIAVVILDNAPCHTNVEGVFDELEFAGAECLRLGFYSPMQKGHPECFLCVQSGGKKVHGCQKEQHPERPR</sequence>
<evidence type="ECO:0000313" key="1">
    <source>
        <dbReference type="EMBL" id="GMF24828.1"/>
    </source>
</evidence>
<evidence type="ECO:0000313" key="2">
    <source>
        <dbReference type="Proteomes" id="UP001165121"/>
    </source>
</evidence>
<proteinExistence type="predicted"/>
<comment type="caution">
    <text evidence="1">The sequence shown here is derived from an EMBL/GenBank/DDBJ whole genome shotgun (WGS) entry which is preliminary data.</text>
</comment>
<keyword evidence="2" id="KW-1185">Reference proteome</keyword>
<name>A0A9W6X023_9STRA</name>
<dbReference type="AlphaFoldDB" id="A0A9W6X023"/>
<dbReference type="OrthoDB" id="6231388at2759"/>
<dbReference type="EMBL" id="BSXT01000338">
    <property type="protein sequence ID" value="GMF24828.1"/>
    <property type="molecule type" value="Genomic_DNA"/>
</dbReference>
<organism evidence="1 2">
    <name type="scientific">Phytophthora fragariaefolia</name>
    <dbReference type="NCBI Taxonomy" id="1490495"/>
    <lineage>
        <taxon>Eukaryota</taxon>
        <taxon>Sar</taxon>
        <taxon>Stramenopiles</taxon>
        <taxon>Oomycota</taxon>
        <taxon>Peronosporomycetes</taxon>
        <taxon>Peronosporales</taxon>
        <taxon>Peronosporaceae</taxon>
        <taxon>Phytophthora</taxon>
    </lineage>
</organism>
<protein>
    <submittedName>
        <fullName evidence="1">Unnamed protein product</fullName>
    </submittedName>
</protein>
<gene>
    <name evidence="1" type="ORF">Pfra01_000428400</name>
</gene>
<dbReference type="Gene3D" id="3.30.420.10">
    <property type="entry name" value="Ribonuclease H-like superfamily/Ribonuclease H"/>
    <property type="match status" value="1"/>
</dbReference>
<dbReference type="Proteomes" id="UP001165121">
    <property type="component" value="Unassembled WGS sequence"/>
</dbReference>
<dbReference type="GO" id="GO:0003676">
    <property type="term" value="F:nucleic acid binding"/>
    <property type="evidence" value="ECO:0007669"/>
    <property type="project" value="InterPro"/>
</dbReference>
<accession>A0A9W6X023</accession>
<reference evidence="1" key="1">
    <citation type="submission" date="2023-04" db="EMBL/GenBank/DDBJ databases">
        <title>Phytophthora fragariaefolia NBRC 109709.</title>
        <authorList>
            <person name="Ichikawa N."/>
            <person name="Sato H."/>
            <person name="Tonouchi N."/>
        </authorList>
    </citation>
    <scope>NUCLEOTIDE SEQUENCE</scope>
    <source>
        <strain evidence="1">NBRC 109709</strain>
    </source>
</reference>